<gene>
    <name evidence="4" type="ORF">ACFP3M_02825</name>
</gene>
<dbReference type="InterPro" id="IPR009057">
    <property type="entry name" value="Homeodomain-like_sf"/>
</dbReference>
<dbReference type="Pfam" id="PF17918">
    <property type="entry name" value="TetR_C_15"/>
    <property type="match status" value="1"/>
</dbReference>
<proteinExistence type="predicted"/>
<dbReference type="PANTHER" id="PTHR30055:SF226">
    <property type="entry name" value="HTH-TYPE TRANSCRIPTIONAL REGULATOR PKSA"/>
    <property type="match status" value="1"/>
</dbReference>
<dbReference type="InterPro" id="IPR050109">
    <property type="entry name" value="HTH-type_TetR-like_transc_reg"/>
</dbReference>
<name>A0ABW1FFS0_9ACTN</name>
<dbReference type="PROSITE" id="PS50977">
    <property type="entry name" value="HTH_TETR_2"/>
    <property type="match status" value="1"/>
</dbReference>
<reference evidence="5" key="1">
    <citation type="journal article" date="2019" name="Int. J. Syst. Evol. Microbiol.">
        <title>The Global Catalogue of Microorganisms (GCM) 10K type strain sequencing project: providing services to taxonomists for standard genome sequencing and annotation.</title>
        <authorList>
            <consortium name="The Broad Institute Genomics Platform"/>
            <consortium name="The Broad Institute Genome Sequencing Center for Infectious Disease"/>
            <person name="Wu L."/>
            <person name="Ma J."/>
        </authorList>
    </citation>
    <scope>NUCLEOTIDE SEQUENCE [LARGE SCALE GENOMIC DNA]</scope>
    <source>
        <strain evidence="5">CGMCC 1.15809</strain>
    </source>
</reference>
<sequence>MFEKNPTVSAPRRPRVVQRRGVERRRAILDAAEALLGEQGYEAATLKAIGERAGIPTASVYHYFSDRHEVDTELMRVHVREMDALISAELARPDLLTLRDAVNGVIDLLLAFFRRRPSSVELWFAGGHGVLEELIHSSDASQADKFWHFLTEKRLLAADTPQLVVRLAWAAGYRLFEAAFRSSPGGDGDVIGEARRLVAAYLSTYASQAQRGDA</sequence>
<protein>
    <submittedName>
        <fullName evidence="4">TetR/AcrR family transcriptional regulator</fullName>
    </submittedName>
</protein>
<dbReference type="Gene3D" id="1.10.357.10">
    <property type="entry name" value="Tetracycline Repressor, domain 2"/>
    <property type="match status" value="1"/>
</dbReference>
<dbReference type="InterPro" id="IPR041669">
    <property type="entry name" value="TetR_C_15"/>
</dbReference>
<dbReference type="PANTHER" id="PTHR30055">
    <property type="entry name" value="HTH-TYPE TRANSCRIPTIONAL REGULATOR RUTR"/>
    <property type="match status" value="1"/>
</dbReference>
<dbReference type="EMBL" id="JBHSPW010000001">
    <property type="protein sequence ID" value="MFC5891759.1"/>
    <property type="molecule type" value="Genomic_DNA"/>
</dbReference>
<dbReference type="Pfam" id="PF00440">
    <property type="entry name" value="TetR_N"/>
    <property type="match status" value="1"/>
</dbReference>
<evidence type="ECO:0000313" key="5">
    <source>
        <dbReference type="Proteomes" id="UP001596241"/>
    </source>
</evidence>
<dbReference type="RefSeq" id="WP_345080945.1">
    <property type="nucleotide sequence ID" value="NZ_BAAAWG010000006.1"/>
</dbReference>
<dbReference type="PRINTS" id="PR00455">
    <property type="entry name" value="HTHTETR"/>
</dbReference>
<evidence type="ECO:0000259" key="3">
    <source>
        <dbReference type="PROSITE" id="PS50977"/>
    </source>
</evidence>
<accession>A0ABW1FFS0</accession>
<dbReference type="Proteomes" id="UP001596241">
    <property type="component" value="Unassembled WGS sequence"/>
</dbReference>
<organism evidence="4 5">
    <name type="scientific">Streptomyces ramulosus</name>
    <dbReference type="NCBI Taxonomy" id="47762"/>
    <lineage>
        <taxon>Bacteria</taxon>
        <taxon>Bacillati</taxon>
        <taxon>Actinomycetota</taxon>
        <taxon>Actinomycetes</taxon>
        <taxon>Kitasatosporales</taxon>
        <taxon>Streptomycetaceae</taxon>
        <taxon>Streptomyces</taxon>
    </lineage>
</organism>
<evidence type="ECO:0000256" key="2">
    <source>
        <dbReference type="PROSITE-ProRule" id="PRU00335"/>
    </source>
</evidence>
<dbReference type="SUPFAM" id="SSF46689">
    <property type="entry name" value="Homeodomain-like"/>
    <property type="match status" value="1"/>
</dbReference>
<comment type="caution">
    <text evidence="4">The sequence shown here is derived from an EMBL/GenBank/DDBJ whole genome shotgun (WGS) entry which is preliminary data.</text>
</comment>
<feature type="DNA-binding region" description="H-T-H motif" evidence="2">
    <location>
        <begin position="45"/>
        <end position="64"/>
    </location>
</feature>
<dbReference type="InterPro" id="IPR001647">
    <property type="entry name" value="HTH_TetR"/>
</dbReference>
<evidence type="ECO:0000313" key="4">
    <source>
        <dbReference type="EMBL" id="MFC5891759.1"/>
    </source>
</evidence>
<evidence type="ECO:0000256" key="1">
    <source>
        <dbReference type="ARBA" id="ARBA00023125"/>
    </source>
</evidence>
<feature type="domain" description="HTH tetR-type" evidence="3">
    <location>
        <begin position="22"/>
        <end position="82"/>
    </location>
</feature>
<keyword evidence="1 2" id="KW-0238">DNA-binding</keyword>
<keyword evidence="5" id="KW-1185">Reference proteome</keyword>